<organism evidence="1 2">
    <name type="scientific">Nesterenkonia xinjiangensis</name>
    <dbReference type="NCBI Taxonomy" id="225327"/>
    <lineage>
        <taxon>Bacteria</taxon>
        <taxon>Bacillati</taxon>
        <taxon>Actinomycetota</taxon>
        <taxon>Actinomycetes</taxon>
        <taxon>Micrococcales</taxon>
        <taxon>Micrococcaceae</taxon>
        <taxon>Nesterenkonia</taxon>
    </lineage>
</organism>
<dbReference type="Proteomes" id="UP000535437">
    <property type="component" value="Unassembled WGS sequence"/>
</dbReference>
<gene>
    <name evidence="1" type="ORF">HNR09_000600</name>
</gene>
<proteinExistence type="predicted"/>
<sequence length="77" mass="8991">MRDLRLRSTHIENKLHGAQLEIQELGELGKREAERPVMQRLFARVRDDEHKLSEVDVALALAEQRLDSLKEKPGWSF</sequence>
<dbReference type="EMBL" id="JACCFY010000001">
    <property type="protein sequence ID" value="NYJ77189.1"/>
    <property type="molecule type" value="Genomic_DNA"/>
</dbReference>
<reference evidence="1 2" key="1">
    <citation type="submission" date="2020-07" db="EMBL/GenBank/DDBJ databases">
        <title>Sequencing the genomes of 1000 actinobacteria strains.</title>
        <authorList>
            <person name="Klenk H.-P."/>
        </authorList>
    </citation>
    <scope>NUCLEOTIDE SEQUENCE [LARGE SCALE GENOMIC DNA]</scope>
    <source>
        <strain evidence="1 2">DSM 15475</strain>
    </source>
</reference>
<protein>
    <submittedName>
        <fullName evidence="1">Uncharacterized protein</fullName>
    </submittedName>
</protein>
<keyword evidence="2" id="KW-1185">Reference proteome</keyword>
<dbReference type="RefSeq" id="WP_179540706.1">
    <property type="nucleotide sequence ID" value="NZ_BAAALL010000004.1"/>
</dbReference>
<name>A0A7Z0GJL5_9MICC</name>
<accession>A0A7Z0GJL5</accession>
<evidence type="ECO:0000313" key="1">
    <source>
        <dbReference type="EMBL" id="NYJ77189.1"/>
    </source>
</evidence>
<comment type="caution">
    <text evidence="1">The sequence shown here is derived from an EMBL/GenBank/DDBJ whole genome shotgun (WGS) entry which is preliminary data.</text>
</comment>
<dbReference type="AlphaFoldDB" id="A0A7Z0GJL5"/>
<evidence type="ECO:0000313" key="2">
    <source>
        <dbReference type="Proteomes" id="UP000535437"/>
    </source>
</evidence>